<evidence type="ECO:0000259" key="3">
    <source>
        <dbReference type="PROSITE" id="PS50195"/>
    </source>
</evidence>
<accession>A0A8S4E9Z1</accession>
<dbReference type="InterPro" id="IPR001683">
    <property type="entry name" value="PX_dom"/>
</dbReference>
<evidence type="ECO:0000256" key="1">
    <source>
        <dbReference type="ARBA" id="ARBA00024336"/>
    </source>
</evidence>
<keyword evidence="5" id="KW-1185">Reference proteome</keyword>
<dbReference type="PANTHER" id="PTHR21705:SF11">
    <property type="entry name" value="FHIP FAMILY PROTEIN CG3558"/>
    <property type="match status" value="1"/>
</dbReference>
<evidence type="ECO:0000256" key="2">
    <source>
        <dbReference type="SAM" id="MobiDB-lite"/>
    </source>
</evidence>
<dbReference type="Pfam" id="PF00787">
    <property type="entry name" value="PX"/>
    <property type="match status" value="1"/>
</dbReference>
<proteinExistence type="inferred from homology"/>
<dbReference type="InterPro" id="IPR019384">
    <property type="entry name" value="FHIP"/>
</dbReference>
<dbReference type="Gene3D" id="3.30.1520.10">
    <property type="entry name" value="Phox-like domain"/>
    <property type="match status" value="1"/>
</dbReference>
<comment type="caution">
    <text evidence="4">The sequence shown here is derived from an EMBL/GenBank/DDBJ whole genome shotgun (WGS) entry which is preliminary data.</text>
</comment>
<feature type="compositionally biased region" description="Low complexity" evidence="2">
    <location>
        <begin position="906"/>
        <end position="925"/>
    </location>
</feature>
<feature type="compositionally biased region" description="Basic and acidic residues" evidence="2">
    <location>
        <begin position="871"/>
        <end position="891"/>
    </location>
</feature>
<comment type="similarity">
    <text evidence="1">Belongs to the FHIP family.</text>
</comment>
<dbReference type="FunFam" id="3.30.1520.10:FF:000020">
    <property type="entry name" value="nischarin isoform X1"/>
    <property type="match status" value="1"/>
</dbReference>
<dbReference type="Pfam" id="PF10257">
    <property type="entry name" value="RAI16-like"/>
    <property type="match status" value="1"/>
</dbReference>
<gene>
    <name evidence="4" type="ORF">PLXY2_LOCUS4940</name>
</gene>
<dbReference type="Pfam" id="PF19311">
    <property type="entry name" value="KELAA"/>
    <property type="match status" value="1"/>
</dbReference>
<dbReference type="PROSITE" id="PS51450">
    <property type="entry name" value="LRR"/>
    <property type="match status" value="2"/>
</dbReference>
<dbReference type="Pfam" id="PF19314">
    <property type="entry name" value="DUF5917"/>
    <property type="match status" value="1"/>
</dbReference>
<dbReference type="Gene3D" id="3.80.10.10">
    <property type="entry name" value="Ribonuclease Inhibitor"/>
    <property type="match status" value="2"/>
</dbReference>
<sequence>MSWLRTTSLSFARQLSRSLDPRSDYEPQACYSSFCKHWQQAHDIILKSHPHNLHDDVLAVVNHLEQLSTLLVLEARAWEAGAGAAAGEGGDSCLEFLLSENVLHQLYEWAVVTGKYENAVRLEQLKIYGSLVSHYSTQVIAAEPFLRPLLKLLSGFRNELPPPNVEAQLVSVLNQLCVALMQNMKFIDLFFLTTHSQHGSQAEFIIVRLLLSSVHREGRTGAAARDALLLCAKMSALSAQLAEYMLASNTCPVLATGLSGLYSLLPRALPRDCVRLTPDHVNTMHKLALFIDSLEFCNAVAQVAHPSITKHLLDLLYQGFLVPVMGPALLQTRPMALQSGAPEQTAATGYLELIVRSVTARGLLRTVLEFLLKYEYDGVGLLHVLMTRLDGESQLSLIALSLMETLIDLNSEDVMLELIFKYLLNGHHLAPSLRNRISEPEIYREAAFAYLSLAPNICTRPLEKTRKFVEELEMSGRRVLEFPRHDDGRRYMNGVSEGIAMDNLVKEVKFNYGNPNESLIGNYHAYLCDARFEIVSRCIACQNWTSKYDQITQPKREANNNKETKEIDIPHSSAREPDSLISICTSGYETLKTSDTSEKEPHSLTSLVEDIEPALLIEMLKSNADLNKELDSLTSFGSSGDDSLKCRLDDEDSGFSEDLFAKTIRKVESGGRHFDGDVTMRSWRASAESIVGPLLANVLRKAALLLESDLTQNLRVTCVLSKLLCLPTPLVTSLMTTGAVPPNVPSLFQIVSKLKQEVDELTASLSNARPLVDRARLFLVQREMALVRSRHAADEVFKLQSSLYNNIVSVLKQEVDELTASLSNARPLVDRARLFLVQREMALHLHPFDGYELCLIPFLCDKTSPSPHPAESPRARDEPPPRRGEGKRRSLSDSLSNMFGRRLSTSSPSSSPQSSHAAPHAASPQRRPDFMQEEYWNQSITLRTILNAVVLDEWLKELAALAEEHALRLTTDNFEDSAYVREDSSVNIEDTSTKDSVTFYKITVKVGSVSWSVLHRYSDFVELHEKLVADHGVAKDLLPPKKVIRNKTPKFVEQRREALNEYLKNVFNYLRLAMPYEFAHFLDFHLYDIFFLLQELAKKLYLEGDKLLQTKKPYTFTPLELHAISERLKMACPPTEKPDKMYDFSHILDFCCQLQSLNIEGSYEKLGTSNVVPNNLHFDLVPFKSLQELTVLGVPMGCIQSVGGLRDTLRSLSVLIASVVSLNEFLLVDIVHKDPSSIADTVKWNKLSVINFASNNIEHVDWAIKLVPKLQHLSLSSNKLTELCDISSLHELRNLNLSMNKFTLCDSWHSKIGNIVKIDLSQNGVSSLQGFSRLYSLESLDLSCNVIEDVEEVQHICKLPCLEYLWLTANPVASSIDYRVKVLEQFNARMSELCLDNEKASGKELDTARVLQALRVMKEGKTPSFLQNNNTSHSFNRDKS</sequence>
<feature type="domain" description="PX" evidence="3">
    <location>
        <begin position="978"/>
        <end position="1098"/>
    </location>
</feature>
<dbReference type="GO" id="GO:0035091">
    <property type="term" value="F:phosphatidylinositol binding"/>
    <property type="evidence" value="ECO:0007669"/>
    <property type="project" value="InterPro"/>
</dbReference>
<dbReference type="SMART" id="SM00312">
    <property type="entry name" value="PX"/>
    <property type="match status" value="1"/>
</dbReference>
<feature type="region of interest" description="Disordered" evidence="2">
    <location>
        <begin position="865"/>
        <end position="927"/>
    </location>
</feature>
<protein>
    <submittedName>
        <fullName evidence="4">(diamondback moth) hypothetical protein</fullName>
    </submittedName>
</protein>
<dbReference type="InterPro" id="IPR001611">
    <property type="entry name" value="Leu-rich_rpt"/>
</dbReference>
<evidence type="ECO:0000313" key="5">
    <source>
        <dbReference type="Proteomes" id="UP000653454"/>
    </source>
</evidence>
<dbReference type="Proteomes" id="UP000653454">
    <property type="component" value="Unassembled WGS sequence"/>
</dbReference>
<dbReference type="PANTHER" id="PTHR21705">
    <property type="entry name" value="RAI16 PROTEIN-RELATED"/>
    <property type="match status" value="1"/>
</dbReference>
<dbReference type="InterPro" id="IPR032675">
    <property type="entry name" value="LRR_dom_sf"/>
</dbReference>
<name>A0A8S4E9Z1_PLUXY</name>
<dbReference type="SUPFAM" id="SSF52075">
    <property type="entry name" value="Outer arm dynein light chain 1"/>
    <property type="match status" value="1"/>
</dbReference>
<reference evidence="4" key="1">
    <citation type="submission" date="2020-11" db="EMBL/GenBank/DDBJ databases">
        <authorList>
            <person name="Whiteford S."/>
        </authorList>
    </citation>
    <scope>NUCLEOTIDE SEQUENCE</scope>
</reference>
<dbReference type="EMBL" id="CAJHNJ030000014">
    <property type="protein sequence ID" value="CAG9112588.1"/>
    <property type="molecule type" value="Genomic_DNA"/>
</dbReference>
<organism evidence="4 5">
    <name type="scientific">Plutella xylostella</name>
    <name type="common">Diamondback moth</name>
    <name type="synonym">Plutella maculipennis</name>
    <dbReference type="NCBI Taxonomy" id="51655"/>
    <lineage>
        <taxon>Eukaryota</taxon>
        <taxon>Metazoa</taxon>
        <taxon>Ecdysozoa</taxon>
        <taxon>Arthropoda</taxon>
        <taxon>Hexapoda</taxon>
        <taxon>Insecta</taxon>
        <taxon>Pterygota</taxon>
        <taxon>Neoptera</taxon>
        <taxon>Endopterygota</taxon>
        <taxon>Lepidoptera</taxon>
        <taxon>Glossata</taxon>
        <taxon>Ditrysia</taxon>
        <taxon>Yponomeutoidea</taxon>
        <taxon>Plutellidae</taxon>
        <taxon>Plutella</taxon>
    </lineage>
</organism>
<dbReference type="InterPro" id="IPR045669">
    <property type="entry name" value="FHIP_C"/>
</dbReference>
<dbReference type="InterPro" id="IPR036871">
    <property type="entry name" value="PX_dom_sf"/>
</dbReference>
<dbReference type="SUPFAM" id="SSF64268">
    <property type="entry name" value="PX domain"/>
    <property type="match status" value="1"/>
</dbReference>
<dbReference type="InterPro" id="IPR045668">
    <property type="entry name" value="FHIP_KELAA_motif"/>
</dbReference>
<evidence type="ECO:0000313" key="4">
    <source>
        <dbReference type="EMBL" id="CAG9112588.1"/>
    </source>
</evidence>
<dbReference type="PROSITE" id="PS50195">
    <property type="entry name" value="PX"/>
    <property type="match status" value="1"/>
</dbReference>